<evidence type="ECO:0000313" key="2">
    <source>
        <dbReference type="EMBL" id="KAA6344383.1"/>
    </source>
</evidence>
<protein>
    <submittedName>
        <fullName evidence="2">Uncharacterized protein</fullName>
    </submittedName>
</protein>
<dbReference type="EMBL" id="SNRW01040385">
    <property type="protein sequence ID" value="KAA6344383.1"/>
    <property type="molecule type" value="Genomic_DNA"/>
</dbReference>
<proteinExistence type="predicted"/>
<comment type="caution">
    <text evidence="2">The sequence shown here is derived from an EMBL/GenBank/DDBJ whole genome shotgun (WGS) entry which is preliminary data.</text>
</comment>
<gene>
    <name evidence="2" type="ORF">EZS28_052245</name>
</gene>
<evidence type="ECO:0000313" key="3">
    <source>
        <dbReference type="Proteomes" id="UP000324800"/>
    </source>
</evidence>
<dbReference type="Proteomes" id="UP000324800">
    <property type="component" value="Unassembled WGS sequence"/>
</dbReference>
<feature type="region of interest" description="Disordered" evidence="1">
    <location>
        <begin position="80"/>
        <end position="101"/>
    </location>
</feature>
<organism evidence="2 3">
    <name type="scientific">Streblomastix strix</name>
    <dbReference type="NCBI Taxonomy" id="222440"/>
    <lineage>
        <taxon>Eukaryota</taxon>
        <taxon>Metamonada</taxon>
        <taxon>Preaxostyla</taxon>
        <taxon>Oxymonadida</taxon>
        <taxon>Streblomastigidae</taxon>
        <taxon>Streblomastix</taxon>
    </lineage>
</organism>
<feature type="compositionally biased region" description="Basic and acidic residues" evidence="1">
    <location>
        <begin position="83"/>
        <end position="94"/>
    </location>
</feature>
<dbReference type="AlphaFoldDB" id="A0A5J4SGJ5"/>
<accession>A0A5J4SGJ5</accession>
<sequence>MNQPVPPNQDASKAIIHSGAGILKNLGVHNQLQSISNAIPHIPEEDLEQKQLKKIQIQLVNSYQKKKFQRLTKELTLAQDQNLTKKEQKTKVGDNDPASDAETARLAVQGQRAIVAAESSLGLEDPEVTI</sequence>
<reference evidence="2 3" key="1">
    <citation type="submission" date="2019-03" db="EMBL/GenBank/DDBJ databases">
        <title>Single cell metagenomics reveals metabolic interactions within the superorganism composed of flagellate Streblomastix strix and complex community of Bacteroidetes bacteria on its surface.</title>
        <authorList>
            <person name="Treitli S.C."/>
            <person name="Kolisko M."/>
            <person name="Husnik F."/>
            <person name="Keeling P."/>
            <person name="Hampl V."/>
        </authorList>
    </citation>
    <scope>NUCLEOTIDE SEQUENCE [LARGE SCALE GENOMIC DNA]</scope>
    <source>
        <strain evidence="2">ST1C</strain>
    </source>
</reference>
<name>A0A5J4SGJ5_9EUKA</name>
<feature type="non-terminal residue" evidence="2">
    <location>
        <position position="130"/>
    </location>
</feature>
<evidence type="ECO:0000256" key="1">
    <source>
        <dbReference type="SAM" id="MobiDB-lite"/>
    </source>
</evidence>